<dbReference type="GO" id="GO:0032797">
    <property type="term" value="C:SMN complex"/>
    <property type="evidence" value="ECO:0007669"/>
    <property type="project" value="TreeGrafter"/>
</dbReference>
<proteinExistence type="inferred from homology"/>
<evidence type="ECO:0000313" key="3">
    <source>
        <dbReference type="EMBL" id="KAK7270050.1"/>
    </source>
</evidence>
<evidence type="ECO:0000313" key="4">
    <source>
        <dbReference type="Proteomes" id="UP001372338"/>
    </source>
</evidence>
<sequence length="519" mass="57006">MAHVSDSVFVSQEHLVLDLPPPSSSSSEEASASASEVELKKKRLLEELESVIPSSLGVGAIQVIDETALVGSTFHLPPPASAPKKSNKHSRRRNPMKKEAAPNEEGIENTVPVAAKKTKRYSRKEMEALRNVKIGQQRKLWRNIYKRLKSEVGNEYDTLAAAHPLNNNNNHKHYTPHPQCLPNKKPAPPILGVGAANGRWRCAESHENMDSSENVSLVEPSLTHNLIDVDGCSNLEESSEKDDSEDDYASIQRPAFLVEGEPNFDAGPPEDGWEYLRRVRWEAAQIPKVKVAKLDKSKLNKEQSAYMPKIPDIPVCPEHLMPLKQWEDVFLAEFSALRANLSSLEGSNNLHPVHFSNLLGNNLGKSASVMNSDVLLHHLSFGTAIDQPTNLTAEDKDTALPPKNPASKTSVDQTGSRSPTLPLLSAILGMDSVARVSMLMKRISLLEPADTIPRNDCMWLFALCAAVDTPLHADTSAALRGLLRKCASIRATKAELDEEAVMLNILATISGRYFGQSEN</sequence>
<dbReference type="FunFam" id="1.20.58.1070:FF:000005">
    <property type="entry name" value="Spliceosome protein-like protein"/>
    <property type="match status" value="1"/>
</dbReference>
<comment type="similarity">
    <text evidence="1">Belongs to the gemin-2 family.</text>
</comment>
<dbReference type="Gene3D" id="1.20.58.1070">
    <property type="match status" value="1"/>
</dbReference>
<dbReference type="GO" id="GO:0005634">
    <property type="term" value="C:nucleus"/>
    <property type="evidence" value="ECO:0007669"/>
    <property type="project" value="TreeGrafter"/>
</dbReference>
<evidence type="ECO:0000256" key="2">
    <source>
        <dbReference type="SAM" id="MobiDB-lite"/>
    </source>
</evidence>
<feature type="region of interest" description="Disordered" evidence="2">
    <location>
        <begin position="393"/>
        <end position="418"/>
    </location>
</feature>
<reference evidence="3 4" key="1">
    <citation type="submission" date="2024-01" db="EMBL/GenBank/DDBJ databases">
        <title>The genomes of 5 underutilized Papilionoideae crops provide insights into root nodulation and disease resistanc.</title>
        <authorList>
            <person name="Yuan L."/>
        </authorList>
    </citation>
    <scope>NUCLEOTIDE SEQUENCE [LARGE SCALE GENOMIC DNA]</scope>
    <source>
        <strain evidence="3">ZHUSHIDOU_FW_LH</strain>
        <tissue evidence="3">Leaf</tissue>
    </source>
</reference>
<dbReference type="GO" id="GO:0000387">
    <property type="term" value="P:spliceosomal snRNP assembly"/>
    <property type="evidence" value="ECO:0007669"/>
    <property type="project" value="InterPro"/>
</dbReference>
<protein>
    <recommendedName>
        <fullName evidence="5">Gem-associated protein 2</fullName>
    </recommendedName>
</protein>
<dbReference type="PANTHER" id="PTHR12794:SF0">
    <property type="entry name" value="GEM-ASSOCIATED PROTEIN 2"/>
    <property type="match status" value="1"/>
</dbReference>
<dbReference type="InterPro" id="IPR035426">
    <property type="entry name" value="Gemin2/Brr1"/>
</dbReference>
<gene>
    <name evidence="3" type="ORF">RIF29_22927</name>
</gene>
<feature type="compositionally biased region" description="Polar residues" evidence="2">
    <location>
        <begin position="406"/>
        <end position="418"/>
    </location>
</feature>
<dbReference type="Pfam" id="PF04938">
    <property type="entry name" value="SIP1"/>
    <property type="match status" value="1"/>
</dbReference>
<dbReference type="EMBL" id="JAYWIO010000004">
    <property type="protein sequence ID" value="KAK7270050.1"/>
    <property type="molecule type" value="Genomic_DNA"/>
</dbReference>
<feature type="region of interest" description="Disordered" evidence="2">
    <location>
        <begin position="17"/>
        <end position="37"/>
    </location>
</feature>
<feature type="compositionally biased region" description="Basic residues" evidence="2">
    <location>
        <begin position="85"/>
        <end position="95"/>
    </location>
</feature>
<name>A0AAN9F7M5_CROPI</name>
<comment type="caution">
    <text evidence="3">The sequence shown here is derived from an EMBL/GenBank/DDBJ whole genome shotgun (WGS) entry which is preliminary data.</text>
</comment>
<organism evidence="3 4">
    <name type="scientific">Crotalaria pallida</name>
    <name type="common">Smooth rattlebox</name>
    <name type="synonym">Crotalaria striata</name>
    <dbReference type="NCBI Taxonomy" id="3830"/>
    <lineage>
        <taxon>Eukaryota</taxon>
        <taxon>Viridiplantae</taxon>
        <taxon>Streptophyta</taxon>
        <taxon>Embryophyta</taxon>
        <taxon>Tracheophyta</taxon>
        <taxon>Spermatophyta</taxon>
        <taxon>Magnoliopsida</taxon>
        <taxon>eudicotyledons</taxon>
        <taxon>Gunneridae</taxon>
        <taxon>Pentapetalae</taxon>
        <taxon>rosids</taxon>
        <taxon>fabids</taxon>
        <taxon>Fabales</taxon>
        <taxon>Fabaceae</taxon>
        <taxon>Papilionoideae</taxon>
        <taxon>50 kb inversion clade</taxon>
        <taxon>genistoids sensu lato</taxon>
        <taxon>core genistoids</taxon>
        <taxon>Crotalarieae</taxon>
        <taxon>Crotalaria</taxon>
    </lineage>
</organism>
<feature type="compositionally biased region" description="Low complexity" evidence="2">
    <location>
        <begin position="24"/>
        <end position="36"/>
    </location>
</feature>
<dbReference type="AlphaFoldDB" id="A0AAN9F7M5"/>
<feature type="region of interest" description="Disordered" evidence="2">
    <location>
        <begin position="75"/>
        <end position="119"/>
    </location>
</feature>
<accession>A0AAN9F7M5</accession>
<dbReference type="PANTHER" id="PTHR12794">
    <property type="entry name" value="GEMIN2"/>
    <property type="match status" value="1"/>
</dbReference>
<evidence type="ECO:0008006" key="5">
    <source>
        <dbReference type="Google" id="ProtNLM"/>
    </source>
</evidence>
<dbReference type="Proteomes" id="UP001372338">
    <property type="component" value="Unassembled WGS sequence"/>
</dbReference>
<evidence type="ECO:0000256" key="1">
    <source>
        <dbReference type="ARBA" id="ARBA00025758"/>
    </source>
</evidence>
<keyword evidence="4" id="KW-1185">Reference proteome</keyword>